<feature type="compositionally biased region" description="Basic and acidic residues" evidence="1">
    <location>
        <begin position="1"/>
        <end position="11"/>
    </location>
</feature>
<proteinExistence type="predicted"/>
<protein>
    <submittedName>
        <fullName evidence="2">Unnamed protein product</fullName>
    </submittedName>
</protein>
<evidence type="ECO:0000313" key="2">
    <source>
        <dbReference type="EMBL" id="GME67295.1"/>
    </source>
</evidence>
<evidence type="ECO:0000313" key="3">
    <source>
        <dbReference type="Proteomes" id="UP001165120"/>
    </source>
</evidence>
<dbReference type="AlphaFoldDB" id="A0A9W6SW50"/>
<gene>
    <name evidence="2" type="ORF">Cboi02_000072100</name>
</gene>
<sequence length="71" mass="7618">MTSRAESDGEALRNGMSSRGSKFNLDGQKQEESDLNGTTHTVHETTTDTVIVTPSTGGEQSCWPCPSRDST</sequence>
<feature type="compositionally biased region" description="Low complexity" evidence="1">
    <location>
        <begin position="47"/>
        <end position="56"/>
    </location>
</feature>
<feature type="region of interest" description="Disordered" evidence="1">
    <location>
        <begin position="1"/>
        <end position="71"/>
    </location>
</feature>
<reference evidence="2" key="1">
    <citation type="submission" date="2023-04" db="EMBL/GenBank/DDBJ databases">
        <title>Candida boidinii NBRC 10035.</title>
        <authorList>
            <person name="Ichikawa N."/>
            <person name="Sato H."/>
            <person name="Tonouchi N."/>
        </authorList>
    </citation>
    <scope>NUCLEOTIDE SEQUENCE</scope>
    <source>
        <strain evidence="2">NBRC 10035</strain>
    </source>
</reference>
<name>A0A9W6SW50_CANBO</name>
<evidence type="ECO:0000256" key="1">
    <source>
        <dbReference type="SAM" id="MobiDB-lite"/>
    </source>
</evidence>
<dbReference type="EMBL" id="BSXN01000139">
    <property type="protein sequence ID" value="GME67295.1"/>
    <property type="molecule type" value="Genomic_DNA"/>
</dbReference>
<keyword evidence="3" id="KW-1185">Reference proteome</keyword>
<comment type="caution">
    <text evidence="2">The sequence shown here is derived from an EMBL/GenBank/DDBJ whole genome shotgun (WGS) entry which is preliminary data.</text>
</comment>
<dbReference type="Proteomes" id="UP001165120">
    <property type="component" value="Unassembled WGS sequence"/>
</dbReference>
<accession>A0A9W6SW50</accession>
<organism evidence="2 3">
    <name type="scientific">Candida boidinii</name>
    <name type="common">Yeast</name>
    <dbReference type="NCBI Taxonomy" id="5477"/>
    <lineage>
        <taxon>Eukaryota</taxon>
        <taxon>Fungi</taxon>
        <taxon>Dikarya</taxon>
        <taxon>Ascomycota</taxon>
        <taxon>Saccharomycotina</taxon>
        <taxon>Pichiomycetes</taxon>
        <taxon>Pichiales</taxon>
        <taxon>Pichiaceae</taxon>
        <taxon>Ogataea</taxon>
        <taxon>Ogataea/Candida clade</taxon>
    </lineage>
</organism>